<evidence type="ECO:0000259" key="8">
    <source>
        <dbReference type="PROSITE" id="PS50905"/>
    </source>
</evidence>
<dbReference type="InterPro" id="IPR012347">
    <property type="entry name" value="Ferritin-like"/>
</dbReference>
<comment type="catalytic activity">
    <reaction evidence="7">
        <text>4 Fe(2+) + O2 + 6 H2O = 4 iron(III) oxide-hydroxide + 12 H(+)</text>
        <dbReference type="Rhea" id="RHEA:11972"/>
        <dbReference type="ChEBI" id="CHEBI:15377"/>
        <dbReference type="ChEBI" id="CHEBI:15378"/>
        <dbReference type="ChEBI" id="CHEBI:15379"/>
        <dbReference type="ChEBI" id="CHEBI:29033"/>
        <dbReference type="ChEBI" id="CHEBI:78619"/>
        <dbReference type="EC" id="1.16.3.2"/>
    </reaction>
</comment>
<dbReference type="AlphaFoldDB" id="A0AAJ1ICM2"/>
<feature type="domain" description="Ferritin-like diiron" evidence="8">
    <location>
        <begin position="1"/>
        <end position="146"/>
    </location>
</feature>
<dbReference type="GO" id="GO:0006879">
    <property type="term" value="P:intracellular iron ion homeostasis"/>
    <property type="evidence" value="ECO:0007669"/>
    <property type="project" value="UniProtKB-KW"/>
</dbReference>
<dbReference type="GO" id="GO:0008198">
    <property type="term" value="F:ferrous iron binding"/>
    <property type="evidence" value="ECO:0007669"/>
    <property type="project" value="TreeGrafter"/>
</dbReference>
<feature type="binding site" evidence="6">
    <location>
        <position position="128"/>
    </location>
    <ligand>
        <name>Fe cation</name>
        <dbReference type="ChEBI" id="CHEBI:24875"/>
        <label>1</label>
    </ligand>
</feature>
<dbReference type="PANTHER" id="PTHR11431">
    <property type="entry name" value="FERRITIN"/>
    <property type="match status" value="1"/>
</dbReference>
<comment type="subcellular location">
    <subcellularLocation>
        <location evidence="7">Cytoplasm</location>
    </subcellularLocation>
</comment>
<dbReference type="InterPro" id="IPR041719">
    <property type="entry name" value="Ferritin_prok"/>
</dbReference>
<keyword evidence="4" id="KW-0560">Oxidoreductase</keyword>
<comment type="caution">
    <text evidence="9">The sequence shown here is derived from an EMBL/GenBank/DDBJ whole genome shotgun (WGS) entry which is preliminary data.</text>
</comment>
<protein>
    <recommendedName>
        <fullName evidence="7">Ferritin</fullName>
        <ecNumber evidence="7">1.16.3.2</ecNumber>
    </recommendedName>
</protein>
<evidence type="ECO:0000313" key="10">
    <source>
        <dbReference type="Proteomes" id="UP001221217"/>
    </source>
</evidence>
<dbReference type="GO" id="GO:0005829">
    <property type="term" value="C:cytosol"/>
    <property type="evidence" value="ECO:0007669"/>
    <property type="project" value="TreeGrafter"/>
</dbReference>
<keyword evidence="7" id="KW-0963">Cytoplasm</keyword>
<dbReference type="InterPro" id="IPR009078">
    <property type="entry name" value="Ferritin-like_SF"/>
</dbReference>
<evidence type="ECO:0000256" key="2">
    <source>
        <dbReference type="ARBA" id="ARBA00022434"/>
    </source>
</evidence>
<evidence type="ECO:0000313" key="9">
    <source>
        <dbReference type="EMBL" id="MDC7226810.1"/>
    </source>
</evidence>
<dbReference type="Gene3D" id="1.20.1260.10">
    <property type="match status" value="1"/>
</dbReference>
<evidence type="ECO:0000256" key="6">
    <source>
        <dbReference type="PIRSR" id="PIRSR601519-1"/>
    </source>
</evidence>
<comment type="function">
    <text evidence="7">Iron-storage protein.</text>
</comment>
<dbReference type="PROSITE" id="PS50905">
    <property type="entry name" value="FERRITIN_LIKE"/>
    <property type="match status" value="1"/>
</dbReference>
<dbReference type="GO" id="GO:0004322">
    <property type="term" value="F:ferroxidase activity"/>
    <property type="evidence" value="ECO:0007669"/>
    <property type="project" value="TreeGrafter"/>
</dbReference>
<proteinExistence type="inferred from homology"/>
<dbReference type="CDD" id="cd01055">
    <property type="entry name" value="Nonheme_Ferritin"/>
    <property type="match status" value="1"/>
</dbReference>
<feature type="binding site" evidence="6">
    <location>
        <position position="95"/>
    </location>
    <ligand>
        <name>Fe cation</name>
        <dbReference type="ChEBI" id="CHEBI:24875"/>
        <label>1</label>
    </ligand>
</feature>
<gene>
    <name evidence="9" type="ORF">PQJ61_08590</name>
</gene>
<dbReference type="InterPro" id="IPR008331">
    <property type="entry name" value="Ferritin_DPS_dom"/>
</dbReference>
<dbReference type="Proteomes" id="UP001221217">
    <property type="component" value="Unassembled WGS sequence"/>
</dbReference>
<dbReference type="GO" id="GO:0008199">
    <property type="term" value="F:ferric iron binding"/>
    <property type="evidence" value="ECO:0007669"/>
    <property type="project" value="InterPro"/>
</dbReference>
<dbReference type="EMBL" id="JAQQAL010000017">
    <property type="protein sequence ID" value="MDC7226810.1"/>
    <property type="molecule type" value="Genomic_DNA"/>
</dbReference>
<evidence type="ECO:0000256" key="3">
    <source>
        <dbReference type="ARBA" id="ARBA00022723"/>
    </source>
</evidence>
<dbReference type="InterPro" id="IPR009040">
    <property type="entry name" value="Ferritin-like_diiron"/>
</dbReference>
<dbReference type="EC" id="1.16.3.2" evidence="7"/>
<name>A0AAJ1ICM2_9SPIO</name>
<evidence type="ECO:0000256" key="7">
    <source>
        <dbReference type="RuleBase" id="RU361145"/>
    </source>
</evidence>
<organism evidence="9 10">
    <name type="scientific">Candidatus Thalassospirochaeta sargassi</name>
    <dbReference type="NCBI Taxonomy" id="3119039"/>
    <lineage>
        <taxon>Bacteria</taxon>
        <taxon>Pseudomonadati</taxon>
        <taxon>Spirochaetota</taxon>
        <taxon>Spirochaetia</taxon>
        <taxon>Spirochaetales</taxon>
        <taxon>Spirochaetaceae</taxon>
        <taxon>Candidatus Thalassospirochaeta</taxon>
    </lineage>
</organism>
<evidence type="ECO:0000256" key="5">
    <source>
        <dbReference type="ARBA" id="ARBA00023004"/>
    </source>
</evidence>
<feature type="binding site" evidence="6">
    <location>
        <position position="54"/>
    </location>
    <ligand>
        <name>Fe cation</name>
        <dbReference type="ChEBI" id="CHEBI:24875"/>
        <label>1</label>
    </ligand>
</feature>
<comment type="similarity">
    <text evidence="1 7">Belongs to the ferritin family. Prokaryotic subfamily.</text>
</comment>
<dbReference type="Pfam" id="PF00210">
    <property type="entry name" value="Ferritin"/>
    <property type="match status" value="1"/>
</dbReference>
<keyword evidence="2 7" id="KW-0409">Iron storage</keyword>
<dbReference type="FunFam" id="1.20.1260.10:FF:000001">
    <property type="entry name" value="Non-heme ferritin"/>
    <property type="match status" value="1"/>
</dbReference>
<evidence type="ECO:0000256" key="4">
    <source>
        <dbReference type="ARBA" id="ARBA00023002"/>
    </source>
</evidence>
<dbReference type="GO" id="GO:0042802">
    <property type="term" value="F:identical protein binding"/>
    <property type="evidence" value="ECO:0007669"/>
    <property type="project" value="UniProtKB-ARBA"/>
</dbReference>
<accession>A0AAJ1ICM2</accession>
<dbReference type="PANTHER" id="PTHR11431:SF127">
    <property type="entry name" value="BACTERIAL NON-HEME FERRITIN"/>
    <property type="match status" value="1"/>
</dbReference>
<keyword evidence="3 6" id="KW-0479">Metal-binding</keyword>
<dbReference type="SUPFAM" id="SSF47240">
    <property type="entry name" value="Ferritin-like"/>
    <property type="match status" value="1"/>
</dbReference>
<reference evidence="9 10" key="1">
    <citation type="submission" date="2022-12" db="EMBL/GenBank/DDBJ databases">
        <title>Metagenome assembled genome from gulf of manar.</title>
        <authorList>
            <person name="Kohli P."/>
            <person name="Pk S."/>
            <person name="Venkata Ramana C."/>
            <person name="Sasikala C."/>
        </authorList>
    </citation>
    <scope>NUCLEOTIDE SEQUENCE [LARGE SCALE GENOMIC DNA]</scope>
    <source>
        <strain evidence="9">JB008</strain>
    </source>
</reference>
<dbReference type="InterPro" id="IPR001519">
    <property type="entry name" value="Ferritin"/>
</dbReference>
<sequence>MSIKKEMQDAINDQINAEMFSAYLYLSMASWFEDEDLPGFGNWMRCQYMEETMHAMKFFNFLNERGGRAELKPIEGPDINWNSYQEAFAAVVAHEEYISERINKLVSLSRKLEDYATESFLMWYVDEQVEEEDEANKILAKLKRLKEDSNGLLRFDSEMAGRAVAAAAVPTILDQALVD</sequence>
<feature type="binding site" evidence="6">
    <location>
        <position position="51"/>
    </location>
    <ligand>
        <name>Fe cation</name>
        <dbReference type="ChEBI" id="CHEBI:24875"/>
        <label>1</label>
    </ligand>
</feature>
<dbReference type="GO" id="GO:0006826">
    <property type="term" value="P:iron ion transport"/>
    <property type="evidence" value="ECO:0007669"/>
    <property type="project" value="InterPro"/>
</dbReference>
<feature type="binding site" evidence="6">
    <location>
        <position position="18"/>
    </location>
    <ligand>
        <name>Fe cation</name>
        <dbReference type="ChEBI" id="CHEBI:24875"/>
        <label>1</label>
    </ligand>
</feature>
<keyword evidence="5 6" id="KW-0408">Iron</keyword>
<evidence type="ECO:0000256" key="1">
    <source>
        <dbReference type="ARBA" id="ARBA00006950"/>
    </source>
</evidence>